<name>A0AAN6H2I5_9PEZI</name>
<keyword evidence="3" id="KW-1185">Reference proteome</keyword>
<dbReference type="InterPro" id="IPR038765">
    <property type="entry name" value="Papain-like_cys_pep_sf"/>
</dbReference>
<evidence type="ECO:0000313" key="3">
    <source>
        <dbReference type="Proteomes" id="UP001175353"/>
    </source>
</evidence>
<evidence type="ECO:0000313" key="2">
    <source>
        <dbReference type="EMBL" id="KAK0953808.1"/>
    </source>
</evidence>
<comment type="caution">
    <text evidence="2">The sequence shown here is derived from an EMBL/GenBank/DDBJ whole genome shotgun (WGS) entry which is preliminary data.</text>
</comment>
<dbReference type="EMBL" id="JAUJLE010000533">
    <property type="protein sequence ID" value="KAK0953808.1"/>
    <property type="molecule type" value="Genomic_DNA"/>
</dbReference>
<organism evidence="2 3">
    <name type="scientific">Friedmanniomyces endolithicus</name>
    <dbReference type="NCBI Taxonomy" id="329885"/>
    <lineage>
        <taxon>Eukaryota</taxon>
        <taxon>Fungi</taxon>
        <taxon>Dikarya</taxon>
        <taxon>Ascomycota</taxon>
        <taxon>Pezizomycotina</taxon>
        <taxon>Dothideomycetes</taxon>
        <taxon>Dothideomycetidae</taxon>
        <taxon>Mycosphaerellales</taxon>
        <taxon>Teratosphaeriaceae</taxon>
        <taxon>Friedmanniomyces</taxon>
    </lineage>
</organism>
<sequence>MWTPLHSSGPIFPNAPAESDSHTNHTPPSLATPATHRKLGTGHVSTPGDGDSPTKRLRFDEPTEKQLGTHGSDEGSFVPLADSDSSQSSRFDYRGDFAFSSDSHELASDSSAPPSRCGKSHPPGVVPPTVDTAAESECEAVLKDIVDGAVSPIRAASHGLVTHAGHRNVVENTNVVLQKRKRNGSDHSLPEKRVDVRLRLHKQDEEGDTSCEGHLETLEQQHDDADAQGKESLTKRLRLQRLNTDTAGAGGTAEATLLPTGTTDALVPTEPPRAVALDSAQVHFARKNQRRVSETPLSEGKIGPTYGATGSVAAAPHAGRTLPDQDISQSQIEQQGGAESTALAIFRLEVESLVGTLPFESPICINVSQANELESKGEEVRTGERGSSVLPGCCGPHSIRKLAIHRDDELNDEIVNTIPIIGVAAESRTYLLPSHAYEHIRKCRFETLAPWVKAFPSVDCRWVFGICQQRHWTAVAIDWRQGMIQHYDPFTGLSKRAGNIYKAVEKWTQHLNGTGRPGRRWCLEHVHGPSQAADDARNCGVYVAWVLRESMLGRVADAKEFPGPLAFRIEMLHLLRGTLRTSGLPNVGDHLGSPSTTTSREGEGTPAPDKGKNAVTSEGDVKGVVKNVATTPSPKADIQNAKNFRLEAHKRERSIVEASVTERGEQSEHSVTAEAAPHIQNASGTDDCFSSSSPEWATSIEVTPYPGSTSPLSVGTDHHSRDGWPHDLQQGVPRVSDAGLASCEAPAHRHPADSTTRQDHETFTTTDLPLTPFLEEFETLDWPKYLEGLDWDGLLDSP</sequence>
<proteinExistence type="predicted"/>
<feature type="region of interest" description="Disordered" evidence="1">
    <location>
        <begin position="1"/>
        <end position="130"/>
    </location>
</feature>
<dbReference type="SUPFAM" id="SSF54001">
    <property type="entry name" value="Cysteine proteinases"/>
    <property type="match status" value="1"/>
</dbReference>
<evidence type="ECO:0000256" key="1">
    <source>
        <dbReference type="SAM" id="MobiDB-lite"/>
    </source>
</evidence>
<dbReference type="Proteomes" id="UP001175353">
    <property type="component" value="Unassembled WGS sequence"/>
</dbReference>
<accession>A0AAN6H2I5</accession>
<protein>
    <submittedName>
        <fullName evidence="2">Uncharacterized protein</fullName>
    </submittedName>
</protein>
<feature type="compositionally biased region" description="Basic and acidic residues" evidence="1">
    <location>
        <begin position="52"/>
        <end position="64"/>
    </location>
</feature>
<gene>
    <name evidence="2" type="ORF">LTR91_023652</name>
</gene>
<feature type="region of interest" description="Disordered" evidence="1">
    <location>
        <begin position="583"/>
        <end position="641"/>
    </location>
</feature>
<reference evidence="2" key="1">
    <citation type="submission" date="2023-06" db="EMBL/GenBank/DDBJ databases">
        <title>Black Yeasts Isolated from many extreme environments.</title>
        <authorList>
            <person name="Coleine C."/>
            <person name="Stajich J.E."/>
            <person name="Selbmann L."/>
        </authorList>
    </citation>
    <scope>NUCLEOTIDE SEQUENCE</scope>
    <source>
        <strain evidence="2">CCFEE 5200</strain>
    </source>
</reference>
<dbReference type="Gene3D" id="3.40.395.10">
    <property type="entry name" value="Adenoviral Proteinase, Chain A"/>
    <property type="match status" value="1"/>
</dbReference>
<dbReference type="AlphaFoldDB" id="A0AAN6H2I5"/>